<dbReference type="EMBL" id="JAUJFL010000001">
    <property type="protein sequence ID" value="KAK2615436.1"/>
    <property type="molecule type" value="Genomic_DNA"/>
</dbReference>
<keyword evidence="7" id="KW-0472">Membrane</keyword>
<organism evidence="12 13">
    <name type="scientific">Phomopsis amygdali</name>
    <name type="common">Fusicoccum amygdali</name>
    <dbReference type="NCBI Taxonomy" id="1214568"/>
    <lineage>
        <taxon>Eukaryota</taxon>
        <taxon>Fungi</taxon>
        <taxon>Dikarya</taxon>
        <taxon>Ascomycota</taxon>
        <taxon>Pezizomycotina</taxon>
        <taxon>Sordariomycetes</taxon>
        <taxon>Sordariomycetidae</taxon>
        <taxon>Diaporthales</taxon>
        <taxon>Diaporthaceae</taxon>
        <taxon>Diaporthe</taxon>
    </lineage>
</organism>
<dbReference type="SUPFAM" id="SSF51735">
    <property type="entry name" value="NAD(P)-binding Rossmann-fold domains"/>
    <property type="match status" value="1"/>
</dbReference>
<proteinExistence type="inferred from homology"/>
<evidence type="ECO:0000256" key="4">
    <source>
        <dbReference type="ARBA" id="ARBA00022448"/>
    </source>
</evidence>
<evidence type="ECO:0000256" key="2">
    <source>
        <dbReference type="ARBA" id="ARBA00004640"/>
    </source>
</evidence>
<name>A0AAD9WB00_PHOAM</name>
<dbReference type="InterPro" id="IPR022775">
    <property type="entry name" value="AP_mu_sigma_su"/>
</dbReference>
<keyword evidence="6" id="KW-0333">Golgi apparatus</keyword>
<keyword evidence="8" id="KW-0968">Cytoplasmic vesicle</keyword>
<evidence type="ECO:0000256" key="6">
    <source>
        <dbReference type="ARBA" id="ARBA00023034"/>
    </source>
</evidence>
<dbReference type="GO" id="GO:0015031">
    <property type="term" value="P:protein transport"/>
    <property type="evidence" value="ECO:0007669"/>
    <property type="project" value="UniProtKB-KW"/>
</dbReference>
<sequence>MVMLRLTAEQYRKLPILADESTCSGKTYIVTGGNSGLGLETARHLVEFKASRVILAVRNLTAGENAKEDIEQTTGHKGVVWHIDMASQPSIQGFVNKVSAEVDRIDGFVANAGVMLDSWSTSEGMETSMQINVVNTLFLGTLMLPKLSAVARELGTQPTLVFIVSVLGYTAKSEMDKSRDRNIFEGFNDQKKANMNARYALTKLVEELAVRQLTAAVPVERTGVIVNMVAPGLCHSGLGRDTGSFTKAMLSAIKAMMARTSEEGSRTILHGLVAGGESHGKLLSGCKIKEFWVPDWVNNVEGQRLQRGIWTELVKKFEHVEPGCVKQLSSLVKSSSGQLLVTTASALIANPHHPTSITSSSDGIAIMAINYLILLSRQGKVRLAKWFQTMSPKEKAKIVKDVSQLVLARRTRMCNFLEYKDTKIVYRRYASLFFIAGASSDDNELITLEVIHRYVEQMDKYYGNVCELDIIFSFTKAYWILDELLLAGELQESSKKTVLRCIAQQDSLEDMEVEDEVTKIM</sequence>
<dbReference type="InterPro" id="IPR036291">
    <property type="entry name" value="NAD(P)-bd_dom_sf"/>
</dbReference>
<dbReference type="PRINTS" id="PR00081">
    <property type="entry name" value="GDHRDH"/>
</dbReference>
<dbReference type="AlphaFoldDB" id="A0AAD9WB00"/>
<dbReference type="SUPFAM" id="SSF64356">
    <property type="entry name" value="SNARE-like"/>
    <property type="match status" value="1"/>
</dbReference>
<dbReference type="GO" id="GO:0016482">
    <property type="term" value="P:cytosolic transport"/>
    <property type="evidence" value="ECO:0007669"/>
    <property type="project" value="UniProtKB-ARBA"/>
</dbReference>
<dbReference type="InterPro" id="IPR044733">
    <property type="entry name" value="AP1_sigma"/>
</dbReference>
<comment type="subcellular location">
    <subcellularLocation>
        <location evidence="2">Cytoplasmic vesicle</location>
        <location evidence="2">Clathrin-coated vesicle membrane</location>
    </subcellularLocation>
    <subcellularLocation>
        <location evidence="1">Golgi apparatus</location>
    </subcellularLocation>
</comment>
<evidence type="ECO:0000256" key="8">
    <source>
        <dbReference type="ARBA" id="ARBA00023329"/>
    </source>
</evidence>
<evidence type="ECO:0000256" key="3">
    <source>
        <dbReference type="ARBA" id="ARBA00006972"/>
    </source>
</evidence>
<dbReference type="FunFam" id="3.30.450.60:FF:000007">
    <property type="entry name" value="AP complex subunit sigma"/>
    <property type="match status" value="1"/>
</dbReference>
<protein>
    <recommendedName>
        <fullName evidence="9">AP-1 complex subunit sigma-1</fullName>
    </recommendedName>
    <alternativeName>
        <fullName evidence="10">Sigma1-adaptin</fullName>
    </alternativeName>
</protein>
<feature type="domain" description="AP complex mu/sigma subunit" evidence="11">
    <location>
        <begin position="369"/>
        <end position="508"/>
    </location>
</feature>
<evidence type="ECO:0000256" key="7">
    <source>
        <dbReference type="ARBA" id="ARBA00023136"/>
    </source>
</evidence>
<dbReference type="GO" id="GO:0035615">
    <property type="term" value="F:clathrin adaptor activity"/>
    <property type="evidence" value="ECO:0007669"/>
    <property type="project" value="InterPro"/>
</dbReference>
<dbReference type="GO" id="GO:0030121">
    <property type="term" value="C:AP-1 adaptor complex"/>
    <property type="evidence" value="ECO:0007669"/>
    <property type="project" value="InterPro"/>
</dbReference>
<dbReference type="PANTHER" id="PTHR11753">
    <property type="entry name" value="ADAPTOR COMPLEXES SMALL SUBUNIT FAMILY"/>
    <property type="match status" value="1"/>
</dbReference>
<comment type="similarity">
    <text evidence="3">Belongs to the adaptor complexes small subunit family.</text>
</comment>
<dbReference type="InterPro" id="IPR016635">
    <property type="entry name" value="AP_complex_ssu"/>
</dbReference>
<accession>A0AAD9WB00</accession>
<dbReference type="Gene3D" id="3.40.50.720">
    <property type="entry name" value="NAD(P)-binding Rossmann-like Domain"/>
    <property type="match status" value="1"/>
</dbReference>
<evidence type="ECO:0000259" key="11">
    <source>
        <dbReference type="Pfam" id="PF01217"/>
    </source>
</evidence>
<reference evidence="12" key="1">
    <citation type="submission" date="2023-06" db="EMBL/GenBank/DDBJ databases">
        <authorList>
            <person name="Noh H."/>
        </authorList>
    </citation>
    <scope>NUCLEOTIDE SEQUENCE</scope>
    <source>
        <strain evidence="12">DUCC20226</strain>
    </source>
</reference>
<dbReference type="Pfam" id="PF01217">
    <property type="entry name" value="Clat_adaptor_s"/>
    <property type="match status" value="1"/>
</dbReference>
<keyword evidence="4" id="KW-0813">Transport</keyword>
<dbReference type="CDD" id="cd14831">
    <property type="entry name" value="AP1_sigma"/>
    <property type="match status" value="1"/>
</dbReference>
<evidence type="ECO:0000313" key="13">
    <source>
        <dbReference type="Proteomes" id="UP001265746"/>
    </source>
</evidence>
<gene>
    <name evidence="12" type="ORF">N8I77_002190</name>
</gene>
<dbReference type="Pfam" id="PF00106">
    <property type="entry name" value="adh_short"/>
    <property type="match status" value="1"/>
</dbReference>
<evidence type="ECO:0000313" key="12">
    <source>
        <dbReference type="EMBL" id="KAK2615436.1"/>
    </source>
</evidence>
<evidence type="ECO:0000256" key="5">
    <source>
        <dbReference type="ARBA" id="ARBA00022927"/>
    </source>
</evidence>
<dbReference type="InterPro" id="IPR011012">
    <property type="entry name" value="Longin-like_dom_sf"/>
</dbReference>
<dbReference type="GO" id="GO:0005829">
    <property type="term" value="C:cytosol"/>
    <property type="evidence" value="ECO:0007669"/>
    <property type="project" value="GOC"/>
</dbReference>
<dbReference type="InterPro" id="IPR002347">
    <property type="entry name" value="SDR_fam"/>
</dbReference>
<evidence type="ECO:0000256" key="9">
    <source>
        <dbReference type="ARBA" id="ARBA00074180"/>
    </source>
</evidence>
<evidence type="ECO:0000256" key="10">
    <source>
        <dbReference type="ARBA" id="ARBA00081706"/>
    </source>
</evidence>
<keyword evidence="13" id="KW-1185">Reference proteome</keyword>
<keyword evidence="5" id="KW-0653">Protein transport</keyword>
<dbReference type="Gene3D" id="3.30.450.60">
    <property type="match status" value="1"/>
</dbReference>
<comment type="caution">
    <text evidence="12">The sequence shown here is derived from an EMBL/GenBank/DDBJ whole genome shotgun (WGS) entry which is preliminary data.</text>
</comment>
<dbReference type="Proteomes" id="UP001265746">
    <property type="component" value="Unassembled WGS sequence"/>
</dbReference>
<evidence type="ECO:0000256" key="1">
    <source>
        <dbReference type="ARBA" id="ARBA00004555"/>
    </source>
</evidence>